<name>A0A484Z986_9ENTR</name>
<evidence type="ECO:0000313" key="3">
    <source>
        <dbReference type="Proteomes" id="UP000351155"/>
    </source>
</evidence>
<feature type="compositionally biased region" description="Basic residues" evidence="1">
    <location>
        <begin position="164"/>
        <end position="175"/>
    </location>
</feature>
<feature type="region of interest" description="Disordered" evidence="1">
    <location>
        <begin position="152"/>
        <end position="175"/>
    </location>
</feature>
<dbReference type="AlphaFoldDB" id="A0A484Z986"/>
<reference evidence="2 3" key="1">
    <citation type="submission" date="2019-03" db="EMBL/GenBank/DDBJ databases">
        <authorList>
            <consortium name="Pathogen Informatics"/>
        </authorList>
    </citation>
    <scope>NUCLEOTIDE SEQUENCE [LARGE SCALE GENOMIC DNA]</scope>
    <source>
        <strain evidence="2 3">NCTC12126</strain>
    </source>
</reference>
<evidence type="ECO:0000313" key="2">
    <source>
        <dbReference type="EMBL" id="VFS44967.1"/>
    </source>
</evidence>
<sequence length="175" mass="19788">MEEHHIRRRTVIRVTLEMLRYRIIALRFRLAVAEAFSKQLPGAFHRVLLLRDMMATVIEQACQRLAGSLPVHTVLYAVRQTRDQRGAFHQPLRVNNGVVALSLHRVAKGVALGLNRRGEPRLAPAANGNRDHPVNRVMPGRDLRETLFHHPVKADAGNGARGVRQGRQRVQHVAH</sequence>
<proteinExistence type="predicted"/>
<gene>
    <name evidence="2" type="ORF">NCTC12126_06283</name>
</gene>
<dbReference type="EMBL" id="CAADIW010000084">
    <property type="protein sequence ID" value="VFS44967.1"/>
    <property type="molecule type" value="Genomic_DNA"/>
</dbReference>
<organism evidence="2 3">
    <name type="scientific">Enterobacter cancerogenus</name>
    <dbReference type="NCBI Taxonomy" id="69218"/>
    <lineage>
        <taxon>Bacteria</taxon>
        <taxon>Pseudomonadati</taxon>
        <taxon>Pseudomonadota</taxon>
        <taxon>Gammaproteobacteria</taxon>
        <taxon>Enterobacterales</taxon>
        <taxon>Enterobacteriaceae</taxon>
        <taxon>Enterobacter</taxon>
        <taxon>Enterobacter cloacae complex</taxon>
    </lineage>
</organism>
<accession>A0A484Z986</accession>
<dbReference type="Proteomes" id="UP000351155">
    <property type="component" value="Unassembled WGS sequence"/>
</dbReference>
<evidence type="ECO:0000256" key="1">
    <source>
        <dbReference type="SAM" id="MobiDB-lite"/>
    </source>
</evidence>
<protein>
    <submittedName>
        <fullName evidence="2">Uncharacterized protein</fullName>
    </submittedName>
</protein>